<evidence type="ECO:0000313" key="2">
    <source>
        <dbReference type="Proteomes" id="UP000004088"/>
    </source>
</evidence>
<protein>
    <submittedName>
        <fullName evidence="1">Uncharacterized protein</fullName>
    </submittedName>
</protein>
<evidence type="ECO:0000313" key="1">
    <source>
        <dbReference type="EMBL" id="EGC16505.1"/>
    </source>
</evidence>
<gene>
    <name evidence="1" type="ORF">HMPREF9098_2099</name>
</gene>
<keyword evidence="2" id="KW-1185">Reference proteome</keyword>
<organism evidence="1 2">
    <name type="scientific">Kingella denitrificans ATCC 33394</name>
    <dbReference type="NCBI Taxonomy" id="888741"/>
    <lineage>
        <taxon>Bacteria</taxon>
        <taxon>Pseudomonadati</taxon>
        <taxon>Pseudomonadota</taxon>
        <taxon>Betaproteobacteria</taxon>
        <taxon>Neisseriales</taxon>
        <taxon>Neisseriaceae</taxon>
        <taxon>Kingella</taxon>
    </lineage>
</organism>
<proteinExistence type="predicted"/>
<dbReference type="Proteomes" id="UP000004088">
    <property type="component" value="Unassembled WGS sequence"/>
</dbReference>
<accession>F0F1W4</accession>
<dbReference type="EMBL" id="AEWV01000041">
    <property type="protein sequence ID" value="EGC16505.1"/>
    <property type="molecule type" value="Genomic_DNA"/>
</dbReference>
<dbReference type="AlphaFoldDB" id="F0F1W4"/>
<comment type="caution">
    <text evidence="1">The sequence shown here is derived from an EMBL/GenBank/DDBJ whole genome shotgun (WGS) entry which is preliminary data.</text>
</comment>
<sequence>MQIFNTGNLKGFALSQDKGVRVQAAFKFSGSLSDGLNICPKAV</sequence>
<name>F0F1W4_9NEIS</name>
<dbReference type="HOGENOM" id="CLU_3234764_0_0_4"/>
<dbReference type="STRING" id="888741.HMPREF9098_2099"/>
<reference evidence="1 2" key="1">
    <citation type="submission" date="2011-01" db="EMBL/GenBank/DDBJ databases">
        <authorList>
            <person name="Muzny D."/>
            <person name="Qin X."/>
            <person name="Deng J."/>
            <person name="Jiang H."/>
            <person name="Liu Y."/>
            <person name="Qu J."/>
            <person name="Song X.-Z."/>
            <person name="Zhang L."/>
            <person name="Thornton R."/>
            <person name="Coyle M."/>
            <person name="Francisco L."/>
            <person name="Jackson L."/>
            <person name="Javaid M."/>
            <person name="Korchina V."/>
            <person name="Kovar C."/>
            <person name="Mata R."/>
            <person name="Mathew T."/>
            <person name="Ngo R."/>
            <person name="Nguyen L."/>
            <person name="Nguyen N."/>
            <person name="Okwuonu G."/>
            <person name="Ongeri F."/>
            <person name="Pham C."/>
            <person name="Simmons D."/>
            <person name="Wilczek-Boney K."/>
            <person name="Hale W."/>
            <person name="Jakkamsetti A."/>
            <person name="Pham P."/>
            <person name="Ruth R."/>
            <person name="San Lucas F."/>
            <person name="Warren J."/>
            <person name="Zhang J."/>
            <person name="Zhao Z."/>
            <person name="Zhou C."/>
            <person name="Zhu D."/>
            <person name="Lee S."/>
            <person name="Bess C."/>
            <person name="Blankenburg K."/>
            <person name="Forbes L."/>
            <person name="Fu Q."/>
            <person name="Gubbala S."/>
            <person name="Hirani K."/>
            <person name="Jayaseelan J.C."/>
            <person name="Lara F."/>
            <person name="Munidasa M."/>
            <person name="Palculict T."/>
            <person name="Patil S."/>
            <person name="Pu L.-L."/>
            <person name="Saada N."/>
            <person name="Tang L."/>
            <person name="Weissenberger G."/>
            <person name="Zhu Y."/>
            <person name="Hemphill L."/>
            <person name="Shang Y."/>
            <person name="Youmans B."/>
            <person name="Ayvaz T."/>
            <person name="Ross M."/>
            <person name="Santibanez J."/>
            <person name="Aqrawi P."/>
            <person name="Gross S."/>
            <person name="Joshi V."/>
            <person name="Fowler G."/>
            <person name="Nazareth L."/>
            <person name="Reid J."/>
            <person name="Worley K."/>
            <person name="Petrosino J."/>
            <person name="Highlander S."/>
            <person name="Gibbs R."/>
        </authorList>
    </citation>
    <scope>NUCLEOTIDE SEQUENCE [LARGE SCALE GENOMIC DNA]</scope>
    <source>
        <strain evidence="1 2">ATCC 33394</strain>
    </source>
</reference>